<proteinExistence type="predicted"/>
<evidence type="ECO:0000313" key="2">
    <source>
        <dbReference type="Proteomes" id="UP000006180"/>
    </source>
</evidence>
<evidence type="ECO:0000313" key="1">
    <source>
        <dbReference type="EMBL" id="AFL50558.1"/>
    </source>
</evidence>
<dbReference type="HOGENOM" id="CLU_3239654_0_0_5"/>
<sequence length="43" mass="4266">MSDSLPLVLEQINALLAASADAAPTADERSAAEAIARALAVSA</sequence>
<gene>
    <name evidence="1" type="ORF">USDA257_c19730</name>
</gene>
<protein>
    <submittedName>
        <fullName evidence="1">Uncharacterized protein</fullName>
    </submittedName>
</protein>
<dbReference type="PATRIC" id="fig|1185652.3.peg.2040"/>
<dbReference type="AlphaFoldDB" id="I3X3V2"/>
<dbReference type="KEGG" id="sfd:USDA257_c19730"/>
<dbReference type="Proteomes" id="UP000006180">
    <property type="component" value="Chromosome"/>
</dbReference>
<accession>I3X3V2</accession>
<name>I3X3V2_SINF2</name>
<organism evidence="1 2">
    <name type="scientific">Sinorhizobium fredii (strain USDA 257)</name>
    <dbReference type="NCBI Taxonomy" id="1185652"/>
    <lineage>
        <taxon>Bacteria</taxon>
        <taxon>Pseudomonadati</taxon>
        <taxon>Pseudomonadota</taxon>
        <taxon>Alphaproteobacteria</taxon>
        <taxon>Hyphomicrobiales</taxon>
        <taxon>Rhizobiaceae</taxon>
        <taxon>Sinorhizobium/Ensifer group</taxon>
        <taxon>Sinorhizobium</taxon>
    </lineage>
</organism>
<dbReference type="EMBL" id="CP003563">
    <property type="protein sequence ID" value="AFL50558.1"/>
    <property type="molecule type" value="Genomic_DNA"/>
</dbReference>
<reference evidence="1 2" key="1">
    <citation type="journal article" date="2012" name="J. Bacteriol.">
        <title>Complete genome sequence of the broad-host-range strain Sinorhizobium fredii USDA257.</title>
        <authorList>
            <person name="Schuldes J."/>
            <person name="Rodriguez Orbegoso M."/>
            <person name="Schmeisser C."/>
            <person name="Krishnan H.B."/>
            <person name="Daniel R."/>
            <person name="Streit W.R."/>
        </authorList>
    </citation>
    <scope>NUCLEOTIDE SEQUENCE [LARGE SCALE GENOMIC DNA]</scope>
    <source>
        <strain evidence="1 2">USDA 257</strain>
    </source>
</reference>